<dbReference type="AlphaFoldDB" id="A0A4Y2L7G6"/>
<proteinExistence type="predicted"/>
<comment type="caution">
    <text evidence="1">The sequence shown here is derived from an EMBL/GenBank/DDBJ whole genome shotgun (WGS) entry which is preliminary data.</text>
</comment>
<reference evidence="1 2" key="1">
    <citation type="journal article" date="2019" name="Sci. Rep.">
        <title>Orb-weaving spider Araneus ventricosus genome elucidates the spidroin gene catalogue.</title>
        <authorList>
            <person name="Kono N."/>
            <person name="Nakamura H."/>
            <person name="Ohtoshi R."/>
            <person name="Moran D.A.P."/>
            <person name="Shinohara A."/>
            <person name="Yoshida Y."/>
            <person name="Fujiwara M."/>
            <person name="Mori M."/>
            <person name="Tomita M."/>
            <person name="Arakawa K."/>
        </authorList>
    </citation>
    <scope>NUCLEOTIDE SEQUENCE [LARGE SCALE GENOMIC DNA]</scope>
</reference>
<protein>
    <submittedName>
        <fullName evidence="1">Uncharacterized protein</fullName>
    </submittedName>
</protein>
<evidence type="ECO:0000313" key="1">
    <source>
        <dbReference type="EMBL" id="GBN10349.1"/>
    </source>
</evidence>
<organism evidence="1 2">
    <name type="scientific">Araneus ventricosus</name>
    <name type="common">Orbweaver spider</name>
    <name type="synonym">Epeira ventricosa</name>
    <dbReference type="NCBI Taxonomy" id="182803"/>
    <lineage>
        <taxon>Eukaryota</taxon>
        <taxon>Metazoa</taxon>
        <taxon>Ecdysozoa</taxon>
        <taxon>Arthropoda</taxon>
        <taxon>Chelicerata</taxon>
        <taxon>Arachnida</taxon>
        <taxon>Araneae</taxon>
        <taxon>Araneomorphae</taxon>
        <taxon>Entelegynae</taxon>
        <taxon>Araneoidea</taxon>
        <taxon>Araneidae</taxon>
        <taxon>Araneus</taxon>
    </lineage>
</organism>
<dbReference type="EMBL" id="BGPR01005454">
    <property type="protein sequence ID" value="GBN10349.1"/>
    <property type="molecule type" value="Genomic_DNA"/>
</dbReference>
<accession>A0A4Y2L7G6</accession>
<gene>
    <name evidence="1" type="ORF">AVEN_216743_1</name>
</gene>
<sequence length="126" mass="14601">MPQVRNLKPKYTRHLAVISRFTKNRWGIRGSILRMLYKYVTEMICSYACRDWEVNLNFKVKKVLFSTQQMFTLVICRAYRTTPSDYLVALAGLGPGDLVIARENAFTNVISFGVSIHCFGRSWEIL</sequence>
<dbReference type="Proteomes" id="UP000499080">
    <property type="component" value="Unassembled WGS sequence"/>
</dbReference>
<evidence type="ECO:0000313" key="2">
    <source>
        <dbReference type="Proteomes" id="UP000499080"/>
    </source>
</evidence>
<name>A0A4Y2L7G6_ARAVE</name>
<keyword evidence="2" id="KW-1185">Reference proteome</keyword>